<protein>
    <submittedName>
        <fullName evidence="1">Uncharacterized protein</fullName>
    </submittedName>
</protein>
<dbReference type="Proteomes" id="UP000823775">
    <property type="component" value="Unassembled WGS sequence"/>
</dbReference>
<gene>
    <name evidence="1" type="ORF">HAX54_025029</name>
</gene>
<keyword evidence="2" id="KW-1185">Reference proteome</keyword>
<dbReference type="EMBL" id="JACEIK010003035">
    <property type="protein sequence ID" value="MCD9640017.1"/>
    <property type="molecule type" value="Genomic_DNA"/>
</dbReference>
<dbReference type="InterPro" id="IPR036388">
    <property type="entry name" value="WH-like_DNA-bd_sf"/>
</dbReference>
<name>A0ABS8V0X2_DATST</name>
<comment type="caution">
    <text evidence="1">The sequence shown here is derived from an EMBL/GenBank/DDBJ whole genome shotgun (WGS) entry which is preliminary data.</text>
</comment>
<dbReference type="InterPro" id="IPR044974">
    <property type="entry name" value="Disease_R_plants"/>
</dbReference>
<dbReference type="Gene3D" id="1.10.10.10">
    <property type="entry name" value="Winged helix-like DNA-binding domain superfamily/Winged helix DNA-binding domain"/>
    <property type="match status" value="1"/>
</dbReference>
<reference evidence="1 2" key="1">
    <citation type="journal article" date="2021" name="BMC Genomics">
        <title>Datura genome reveals duplications of psychoactive alkaloid biosynthetic genes and high mutation rate following tissue culture.</title>
        <authorList>
            <person name="Rajewski A."/>
            <person name="Carter-House D."/>
            <person name="Stajich J."/>
            <person name="Litt A."/>
        </authorList>
    </citation>
    <scope>NUCLEOTIDE SEQUENCE [LARGE SCALE GENOMIC DNA]</scope>
    <source>
        <strain evidence="1">AR-01</strain>
    </source>
</reference>
<evidence type="ECO:0000313" key="1">
    <source>
        <dbReference type="EMBL" id="MCD9640017.1"/>
    </source>
</evidence>
<accession>A0ABS8V0X2</accession>
<sequence length="96" mass="10888">MGGIGKTALIEKLMIFPKSGHLSKMARTLTSWKDVAKTFQIKIVATHPDKCLGVLGLSYHHLPIHLKPCFLSMGSFPEDFHVETWRLIQLWIMKVS</sequence>
<dbReference type="PANTHER" id="PTHR23155:SF1152">
    <property type="entry name" value="AAA+ ATPASE DOMAIN-CONTAINING PROTEIN"/>
    <property type="match status" value="1"/>
</dbReference>
<evidence type="ECO:0000313" key="2">
    <source>
        <dbReference type="Proteomes" id="UP000823775"/>
    </source>
</evidence>
<proteinExistence type="predicted"/>
<dbReference type="PANTHER" id="PTHR23155">
    <property type="entry name" value="DISEASE RESISTANCE PROTEIN RP"/>
    <property type="match status" value="1"/>
</dbReference>
<organism evidence="1 2">
    <name type="scientific">Datura stramonium</name>
    <name type="common">Jimsonweed</name>
    <name type="synonym">Common thornapple</name>
    <dbReference type="NCBI Taxonomy" id="4076"/>
    <lineage>
        <taxon>Eukaryota</taxon>
        <taxon>Viridiplantae</taxon>
        <taxon>Streptophyta</taxon>
        <taxon>Embryophyta</taxon>
        <taxon>Tracheophyta</taxon>
        <taxon>Spermatophyta</taxon>
        <taxon>Magnoliopsida</taxon>
        <taxon>eudicotyledons</taxon>
        <taxon>Gunneridae</taxon>
        <taxon>Pentapetalae</taxon>
        <taxon>asterids</taxon>
        <taxon>lamiids</taxon>
        <taxon>Solanales</taxon>
        <taxon>Solanaceae</taxon>
        <taxon>Solanoideae</taxon>
        <taxon>Datureae</taxon>
        <taxon>Datura</taxon>
    </lineage>
</organism>